<evidence type="ECO:0000313" key="3">
    <source>
        <dbReference type="Proteomes" id="UP000579647"/>
    </source>
</evidence>
<dbReference type="Pfam" id="PF01869">
    <property type="entry name" value="BcrAD_BadFG"/>
    <property type="match status" value="1"/>
</dbReference>
<dbReference type="InterPro" id="IPR002731">
    <property type="entry name" value="ATPase_BadF"/>
</dbReference>
<proteinExistence type="predicted"/>
<dbReference type="InterPro" id="IPR043129">
    <property type="entry name" value="ATPase_NBD"/>
</dbReference>
<dbReference type="Gene3D" id="3.30.420.40">
    <property type="match status" value="2"/>
</dbReference>
<dbReference type="PANTHER" id="PTHR43190">
    <property type="entry name" value="N-ACETYL-D-GLUCOSAMINE KINASE"/>
    <property type="match status" value="1"/>
</dbReference>
<dbReference type="InterPro" id="IPR052519">
    <property type="entry name" value="Euk-type_GlcNAc_Kinase"/>
</dbReference>
<keyword evidence="2" id="KW-0808">Transferase</keyword>
<feature type="domain" description="ATPase BadF/BadG/BcrA/BcrD type" evidence="1">
    <location>
        <begin position="23"/>
        <end position="303"/>
    </location>
</feature>
<comment type="caution">
    <text evidence="2">The sequence shown here is derived from an EMBL/GenBank/DDBJ whole genome shotgun (WGS) entry which is preliminary data.</text>
</comment>
<evidence type="ECO:0000259" key="1">
    <source>
        <dbReference type="Pfam" id="PF01869"/>
    </source>
</evidence>
<dbReference type="PANTHER" id="PTHR43190:SF3">
    <property type="entry name" value="N-ACETYL-D-GLUCOSAMINE KINASE"/>
    <property type="match status" value="1"/>
</dbReference>
<name>A0A840WBY8_9ACTN</name>
<keyword evidence="2" id="KW-0418">Kinase</keyword>
<dbReference type="SUPFAM" id="SSF53067">
    <property type="entry name" value="Actin-like ATPase domain"/>
    <property type="match status" value="2"/>
</dbReference>
<dbReference type="EMBL" id="JACHDO010000001">
    <property type="protein sequence ID" value="MBB5490541.1"/>
    <property type="molecule type" value="Genomic_DNA"/>
</dbReference>
<evidence type="ECO:0000313" key="2">
    <source>
        <dbReference type="EMBL" id="MBB5490541.1"/>
    </source>
</evidence>
<organism evidence="2 3">
    <name type="scientific">Nocardiopsis metallicus</name>
    <dbReference type="NCBI Taxonomy" id="179819"/>
    <lineage>
        <taxon>Bacteria</taxon>
        <taxon>Bacillati</taxon>
        <taxon>Actinomycetota</taxon>
        <taxon>Actinomycetes</taxon>
        <taxon>Streptosporangiales</taxon>
        <taxon>Nocardiopsidaceae</taxon>
        <taxon>Nocardiopsis</taxon>
    </lineage>
</organism>
<sequence>MTKRQTTASPPPPPSAAASALVVGVDAGGTTTRALVTTLGGERLGEAWAGGANPNTHGPEHAAEQLTEAIGTALDRADPSARDAVAATVVGLAGYSGLRDEAVRSRLERALGKAGLTATGQEFTGDDAIAFAAGTAERDGTVLIAGTGAIATRIENRHRSRSADGMGWLIGDEGSAFWIGHQAAKETARQLGRGGDLSPLARTVAKQVIPGQRPSGPDQWPEEHARDFARTLTSAPPINLAGLAPLVTDAYALDDQAAVVIVNAAAGHLAQSVHQVRVPGEPLPVVLSGGVLTHSAPVREALTHKLTMGTGAPVMLAGCTAGGAAWLAALRAGADERDVDLHGVFTRPGADRVGA</sequence>
<reference evidence="2 3" key="1">
    <citation type="submission" date="2020-08" db="EMBL/GenBank/DDBJ databases">
        <title>Sequencing the genomes of 1000 actinobacteria strains.</title>
        <authorList>
            <person name="Klenk H.-P."/>
        </authorList>
    </citation>
    <scope>NUCLEOTIDE SEQUENCE [LARGE SCALE GENOMIC DNA]</scope>
    <source>
        <strain evidence="2 3">DSM 44598</strain>
    </source>
</reference>
<gene>
    <name evidence="2" type="ORF">HNR07_001678</name>
</gene>
<dbReference type="Proteomes" id="UP000579647">
    <property type="component" value="Unassembled WGS sequence"/>
</dbReference>
<dbReference type="GO" id="GO:0016301">
    <property type="term" value="F:kinase activity"/>
    <property type="evidence" value="ECO:0007669"/>
    <property type="project" value="UniProtKB-KW"/>
</dbReference>
<dbReference type="AlphaFoldDB" id="A0A840WBY8"/>
<accession>A0A840WBY8</accession>
<protein>
    <submittedName>
        <fullName evidence="2">N-acetylglucosamine kinase-like BadF-type ATPase</fullName>
    </submittedName>
</protein>
<keyword evidence="3" id="KW-1185">Reference proteome</keyword>